<dbReference type="EMBL" id="JRVC01000002">
    <property type="protein sequence ID" value="KHS49054.1"/>
    <property type="molecule type" value="Genomic_DNA"/>
</dbReference>
<name>A0A0B8ZS81_9SPHN</name>
<dbReference type="AlphaFoldDB" id="A0A0B8ZS81"/>
<keyword evidence="3" id="KW-1185">Reference proteome</keyword>
<dbReference type="PATRIC" id="fig|48936.3.peg.497"/>
<dbReference type="STRING" id="48936.NJ75_00487"/>
<evidence type="ECO:0000313" key="3">
    <source>
        <dbReference type="Proteomes" id="UP000031338"/>
    </source>
</evidence>
<proteinExistence type="predicted"/>
<feature type="signal peptide" evidence="1">
    <location>
        <begin position="1"/>
        <end position="24"/>
    </location>
</feature>
<evidence type="ECO:0008006" key="4">
    <source>
        <dbReference type="Google" id="ProtNLM"/>
    </source>
</evidence>
<dbReference type="Gene3D" id="1.25.40.10">
    <property type="entry name" value="Tetratricopeptide repeat domain"/>
    <property type="match status" value="1"/>
</dbReference>
<accession>A0A0B8ZS81</accession>
<dbReference type="InterPro" id="IPR011990">
    <property type="entry name" value="TPR-like_helical_dom_sf"/>
</dbReference>
<sequence length="527" mass="55808">MNLKNALAGLTAISLVLQPITAFAADQPTPAPTAPVPAAPIPNGKAPAGPSAFVRCDGFPNKASTLGTVARLVAITAVIGLLLPPREGYDPKKRANGVDGIKACDEALSGPEPAKDGGRRIELIFGRAIHRMEMQDWDRAIADIRSVTTDQPDLTATLAYKQSLGLTAIELQAMALTGKGDYAGAHALGLELANQAPFDIKAQLSAMQYLAIARAYGSAEAAVFDQAVRVYPLAVLERAAARAVDGRFLEAASDYKAFADLLGTVPKVRGYSSLARAAVAYRLGGNVAEGDRLMKLALAAAEADTAQGKTDSPVTATNEANDLYAIVVALDSGQGMRARTLFSARSRWPTINAGLVAGVARKLETVGTPAERANTPIPTAKEVLAAEETRIAAQINNTGDDNSDRFDTFRPAFAQTEFAKFAANVWKTDKSKYVTTPKTDIEYGEFVDTSRNGTGTPGTYALLLHLALLTKARGHSHFMLMPAQTSLYRARFRTGTPGDGKVFAEMAFEPEAVIASLAPLIPQPLKK</sequence>
<evidence type="ECO:0000313" key="2">
    <source>
        <dbReference type="EMBL" id="KHS49054.1"/>
    </source>
</evidence>
<comment type="caution">
    <text evidence="2">The sequence shown here is derived from an EMBL/GenBank/DDBJ whole genome shotgun (WGS) entry which is preliminary data.</text>
</comment>
<organism evidence="2 3">
    <name type="scientific">Novosphingobium subterraneum</name>
    <dbReference type="NCBI Taxonomy" id="48936"/>
    <lineage>
        <taxon>Bacteria</taxon>
        <taxon>Pseudomonadati</taxon>
        <taxon>Pseudomonadota</taxon>
        <taxon>Alphaproteobacteria</taxon>
        <taxon>Sphingomonadales</taxon>
        <taxon>Sphingomonadaceae</taxon>
        <taxon>Novosphingobium</taxon>
    </lineage>
</organism>
<dbReference type="Proteomes" id="UP000031338">
    <property type="component" value="Unassembled WGS sequence"/>
</dbReference>
<reference evidence="2 3" key="1">
    <citation type="submission" date="2014-10" db="EMBL/GenBank/DDBJ databases">
        <title>Draft genome sequence of Novosphingobium subterraneum DSM 12447.</title>
        <authorList>
            <person name="Gan H.M."/>
            <person name="Gan H.Y."/>
            <person name="Savka M.A."/>
        </authorList>
    </citation>
    <scope>NUCLEOTIDE SEQUENCE [LARGE SCALE GENOMIC DNA]</scope>
    <source>
        <strain evidence="2 3">DSM 12447</strain>
    </source>
</reference>
<feature type="chain" id="PRO_5002127788" description="TPR repeat-containing protein" evidence="1">
    <location>
        <begin position="25"/>
        <end position="527"/>
    </location>
</feature>
<keyword evidence="1" id="KW-0732">Signal</keyword>
<evidence type="ECO:0000256" key="1">
    <source>
        <dbReference type="SAM" id="SignalP"/>
    </source>
</evidence>
<protein>
    <recommendedName>
        <fullName evidence="4">TPR repeat-containing protein</fullName>
    </recommendedName>
</protein>
<gene>
    <name evidence="2" type="ORF">NJ75_00487</name>
</gene>